<reference evidence="1" key="2">
    <citation type="submission" date="2025-09" db="UniProtKB">
        <authorList>
            <consortium name="Ensembl"/>
        </authorList>
    </citation>
    <scope>IDENTIFICATION</scope>
</reference>
<protein>
    <submittedName>
        <fullName evidence="1">Uncharacterized protein</fullName>
    </submittedName>
</protein>
<organism evidence="1 2">
    <name type="scientific">Poecilia mexicana</name>
    <dbReference type="NCBI Taxonomy" id="48701"/>
    <lineage>
        <taxon>Eukaryota</taxon>
        <taxon>Metazoa</taxon>
        <taxon>Chordata</taxon>
        <taxon>Craniata</taxon>
        <taxon>Vertebrata</taxon>
        <taxon>Euteleostomi</taxon>
        <taxon>Actinopterygii</taxon>
        <taxon>Neopterygii</taxon>
        <taxon>Teleostei</taxon>
        <taxon>Neoteleostei</taxon>
        <taxon>Acanthomorphata</taxon>
        <taxon>Ovalentaria</taxon>
        <taxon>Atherinomorphae</taxon>
        <taxon>Cyprinodontiformes</taxon>
        <taxon>Poeciliidae</taxon>
        <taxon>Poeciliinae</taxon>
        <taxon>Poecilia</taxon>
    </lineage>
</organism>
<evidence type="ECO:0000313" key="1">
    <source>
        <dbReference type="Ensembl" id="ENSPMEP00000022002.1"/>
    </source>
</evidence>
<keyword evidence="2" id="KW-1185">Reference proteome</keyword>
<name>A0A3B3Y3T3_9TELE</name>
<dbReference type="Ensembl" id="ENSPMET00000013917.1">
    <property type="protein sequence ID" value="ENSPMEP00000022002.1"/>
    <property type="gene ID" value="ENSPMEG00000002547.1"/>
</dbReference>
<reference evidence="1" key="1">
    <citation type="submission" date="2025-08" db="UniProtKB">
        <authorList>
            <consortium name="Ensembl"/>
        </authorList>
    </citation>
    <scope>IDENTIFICATION</scope>
</reference>
<evidence type="ECO:0000313" key="2">
    <source>
        <dbReference type="Proteomes" id="UP000261480"/>
    </source>
</evidence>
<dbReference type="Proteomes" id="UP000261480">
    <property type="component" value="Unplaced"/>
</dbReference>
<sequence length="125" mass="13674">MMATELIGTFKAAGFFFLYPSPDLGFKTILKGVLLRHPSVQTTCSGSFWCTVVCTLVRLCMEEHQREGHKGEVCSIGAAMWDFSGQILDAGVWTKLQIFQPGMCTVPERLPTTEVGGRDGDLGRG</sequence>
<proteinExistence type="predicted"/>
<accession>A0A3B3Y3T3</accession>
<dbReference type="AlphaFoldDB" id="A0A3B3Y3T3"/>